<keyword evidence="5" id="KW-0717">Septation</keyword>
<reference evidence="10 11" key="1">
    <citation type="journal article" date="2016" name="Nat. Commun.">
        <title>Thousands of microbial genomes shed light on interconnected biogeochemical processes in an aquifer system.</title>
        <authorList>
            <person name="Anantharaman K."/>
            <person name="Brown C.T."/>
            <person name="Hug L.A."/>
            <person name="Sharon I."/>
            <person name="Castelle C.J."/>
            <person name="Probst A.J."/>
            <person name="Thomas B.C."/>
            <person name="Singh A."/>
            <person name="Wilkins M.J."/>
            <person name="Karaoz U."/>
            <person name="Brodie E.L."/>
            <person name="Williams K.H."/>
            <person name="Hubbard S.S."/>
            <person name="Banfield J.F."/>
        </authorList>
    </citation>
    <scope>NUCLEOTIDE SEQUENCE [LARGE SCALE GENOMIC DNA]</scope>
    <source>
        <strain evidence="11">RIFCSPLOWO2_12_FULL_64_10</strain>
    </source>
</reference>
<evidence type="ECO:0000256" key="1">
    <source>
        <dbReference type="ARBA" id="ARBA00004496"/>
    </source>
</evidence>
<evidence type="ECO:0000313" key="10">
    <source>
        <dbReference type="EMBL" id="OGG46272.1"/>
    </source>
</evidence>
<dbReference type="GO" id="GO:0030428">
    <property type="term" value="C:cell septum"/>
    <property type="evidence" value="ECO:0007669"/>
    <property type="project" value="TreeGrafter"/>
</dbReference>
<sequence length="95" mass="10678">MAEKKSVTVTIFSTEYPIQSDADPDRVREVARYVDWKMREVATVTAIRSATRVAILAALNIADELFKERDASRTIESMLGKNISRLSSTLGEEEK</sequence>
<dbReference type="PANTHER" id="PTHR34981:SF1">
    <property type="entry name" value="CELL DIVISION PROTEIN ZAPA"/>
    <property type="match status" value="1"/>
</dbReference>
<dbReference type="GO" id="GO:0000917">
    <property type="term" value="P:division septum assembly"/>
    <property type="evidence" value="ECO:0007669"/>
    <property type="project" value="UniProtKB-KW"/>
</dbReference>
<dbReference type="PANTHER" id="PTHR34981">
    <property type="entry name" value="CELL DIVISION PROTEIN ZAPA"/>
    <property type="match status" value="1"/>
</dbReference>
<evidence type="ECO:0000256" key="7">
    <source>
        <dbReference type="ARBA" id="ARBA00024910"/>
    </source>
</evidence>
<keyword evidence="6" id="KW-0131">Cell cycle</keyword>
<evidence type="ECO:0000256" key="9">
    <source>
        <dbReference type="ARBA" id="ARBA00033158"/>
    </source>
</evidence>
<dbReference type="Pfam" id="PF05164">
    <property type="entry name" value="ZapA"/>
    <property type="match status" value="1"/>
</dbReference>
<organism evidence="10 11">
    <name type="scientific">Handelsmanbacteria sp. (strain RIFCSPLOWO2_12_FULL_64_10)</name>
    <dbReference type="NCBI Taxonomy" id="1817868"/>
    <lineage>
        <taxon>Bacteria</taxon>
        <taxon>Candidatus Handelsmaniibacteriota</taxon>
    </lineage>
</organism>
<dbReference type="Gene3D" id="1.20.5.50">
    <property type="match status" value="1"/>
</dbReference>
<comment type="subcellular location">
    <subcellularLocation>
        <location evidence="1">Cytoplasm</location>
    </subcellularLocation>
</comment>
<gene>
    <name evidence="10" type="ORF">A3F84_07965</name>
</gene>
<evidence type="ECO:0000256" key="2">
    <source>
        <dbReference type="ARBA" id="ARBA00015195"/>
    </source>
</evidence>
<dbReference type="SUPFAM" id="SSF102829">
    <property type="entry name" value="Cell division protein ZapA-like"/>
    <property type="match status" value="1"/>
</dbReference>
<dbReference type="InterPro" id="IPR007838">
    <property type="entry name" value="Cell_div_ZapA-like"/>
</dbReference>
<evidence type="ECO:0000256" key="8">
    <source>
        <dbReference type="ARBA" id="ARBA00026068"/>
    </source>
</evidence>
<dbReference type="InterPro" id="IPR036192">
    <property type="entry name" value="Cell_div_ZapA-like_sf"/>
</dbReference>
<evidence type="ECO:0000256" key="5">
    <source>
        <dbReference type="ARBA" id="ARBA00023210"/>
    </source>
</evidence>
<evidence type="ECO:0000256" key="3">
    <source>
        <dbReference type="ARBA" id="ARBA00022490"/>
    </source>
</evidence>
<comment type="function">
    <text evidence="7">Activator of cell division through the inhibition of FtsZ GTPase activity, therefore promoting FtsZ assembly into bundles of protofilaments necessary for the formation of the division Z ring. It is recruited early at mid-cell but it is not essential for cell division.</text>
</comment>
<evidence type="ECO:0000313" key="11">
    <source>
        <dbReference type="Proteomes" id="UP000178606"/>
    </source>
</evidence>
<dbReference type="Proteomes" id="UP000178606">
    <property type="component" value="Unassembled WGS sequence"/>
</dbReference>
<evidence type="ECO:0000256" key="4">
    <source>
        <dbReference type="ARBA" id="ARBA00022618"/>
    </source>
</evidence>
<comment type="caution">
    <text evidence="10">The sequence shown here is derived from an EMBL/GenBank/DDBJ whole genome shotgun (WGS) entry which is preliminary data.</text>
</comment>
<keyword evidence="4" id="KW-0132">Cell division</keyword>
<dbReference type="EMBL" id="MFKF01000328">
    <property type="protein sequence ID" value="OGG46272.1"/>
    <property type="molecule type" value="Genomic_DNA"/>
</dbReference>
<dbReference type="GO" id="GO:0032153">
    <property type="term" value="C:cell division site"/>
    <property type="evidence" value="ECO:0007669"/>
    <property type="project" value="TreeGrafter"/>
</dbReference>
<dbReference type="GO" id="GO:0000921">
    <property type="term" value="P:septin ring assembly"/>
    <property type="evidence" value="ECO:0007669"/>
    <property type="project" value="TreeGrafter"/>
</dbReference>
<accession>A0A1F6CBC5</accession>
<dbReference type="InterPro" id="IPR042233">
    <property type="entry name" value="Cell_div_ZapA_N"/>
</dbReference>
<evidence type="ECO:0000256" key="6">
    <source>
        <dbReference type="ARBA" id="ARBA00023306"/>
    </source>
</evidence>
<protein>
    <recommendedName>
        <fullName evidence="2">Cell division protein ZapA</fullName>
    </recommendedName>
    <alternativeName>
        <fullName evidence="9">Z ring-associated protein ZapA</fullName>
    </alternativeName>
</protein>
<name>A0A1F6CBC5_HANXR</name>
<proteinExistence type="predicted"/>
<dbReference type="GO" id="GO:0005829">
    <property type="term" value="C:cytosol"/>
    <property type="evidence" value="ECO:0007669"/>
    <property type="project" value="TreeGrafter"/>
</dbReference>
<dbReference type="GO" id="GO:0043093">
    <property type="term" value="P:FtsZ-dependent cytokinesis"/>
    <property type="evidence" value="ECO:0007669"/>
    <property type="project" value="TreeGrafter"/>
</dbReference>
<dbReference type="AlphaFoldDB" id="A0A1F6CBC5"/>
<dbReference type="Gene3D" id="3.30.160.880">
    <property type="entry name" value="Cell division protein ZapA protomer, N-terminal domain"/>
    <property type="match status" value="1"/>
</dbReference>
<comment type="subunit">
    <text evidence="8">Homodimer. Interacts with FtsZ.</text>
</comment>
<keyword evidence="3" id="KW-0963">Cytoplasm</keyword>